<keyword evidence="2" id="KW-1133">Transmembrane helix</keyword>
<feature type="coiled-coil region" evidence="1">
    <location>
        <begin position="149"/>
        <end position="176"/>
    </location>
</feature>
<keyword evidence="4" id="KW-1185">Reference proteome</keyword>
<dbReference type="Gene3D" id="2.40.30.170">
    <property type="match status" value="1"/>
</dbReference>
<evidence type="ECO:0000313" key="4">
    <source>
        <dbReference type="Proteomes" id="UP000195569"/>
    </source>
</evidence>
<dbReference type="PANTHER" id="PTHR30386">
    <property type="entry name" value="MEMBRANE FUSION SUBUNIT OF EMRAB-TOLC MULTIDRUG EFFLUX PUMP"/>
    <property type="match status" value="1"/>
</dbReference>
<keyword evidence="1" id="KW-0175">Coiled coil</keyword>
<dbReference type="InterPro" id="IPR050739">
    <property type="entry name" value="MFP"/>
</dbReference>
<dbReference type="Proteomes" id="UP000195569">
    <property type="component" value="Unassembled WGS sequence"/>
</dbReference>
<gene>
    <name evidence="3" type="ORF">BN2476_850019</name>
</gene>
<evidence type="ECO:0000256" key="1">
    <source>
        <dbReference type="SAM" id="Coils"/>
    </source>
</evidence>
<evidence type="ECO:0000256" key="2">
    <source>
        <dbReference type="SAM" id="Phobius"/>
    </source>
</evidence>
<proteinExistence type="predicted"/>
<comment type="caution">
    <text evidence="3">The sequence shown here is derived from an EMBL/GenBank/DDBJ whole genome shotgun (WGS) entry which is preliminary data.</text>
</comment>
<accession>A0A1N7STF3</accession>
<reference evidence="3" key="1">
    <citation type="submission" date="2016-12" db="EMBL/GenBank/DDBJ databases">
        <authorList>
            <person name="Moulin L."/>
        </authorList>
    </citation>
    <scope>NUCLEOTIDE SEQUENCE [LARGE SCALE GENOMIC DNA]</scope>
    <source>
        <strain evidence="3">STM 7183</strain>
    </source>
</reference>
<dbReference type="EMBL" id="CYGY02000085">
    <property type="protein sequence ID" value="SIT50586.1"/>
    <property type="molecule type" value="Genomic_DNA"/>
</dbReference>
<keyword evidence="2" id="KW-0472">Membrane</keyword>
<sequence>MRAVPVAQNTMEPTPLPQFKDVPWRWIAYFASGIVVAAVAFGFLHQVELKQDVQCEIVSPSDVKVQGLNGLVSSVYVRPGERVIAGMPLFSVQRDLSLASDGRQRPMFDEQMRDEQIRTADQQYEQRKAQLGAQLDASNATAESRRAEVAALDEQVAQNRQLVAEAQRKLSRLQSVSDYVSADRIEQASADMHQAKVAVAQGVARHEQLNGEIATLRSTQSDLAAQLKENDARHARDVQDIQMRFEQTRQNSTISAPKSGVVTFSALVAGRTLDPADVALVISTDDKGALRAALRIPSRRRGFVQTGQTVRLKFDAYPYVKFGTYEARIDAISQTSVQSPMSPSLATAMGQKDNGDGDFMAWATLRGKTFDYGKQHFDILPGMRATASIVVERRTIAEWVLEPLFRMIRG</sequence>
<feature type="transmembrane region" description="Helical" evidence="2">
    <location>
        <begin position="26"/>
        <end position="44"/>
    </location>
</feature>
<dbReference type="PRINTS" id="PR01490">
    <property type="entry name" value="RTXTOXIND"/>
</dbReference>
<organism evidence="3 4">
    <name type="scientific">Paraburkholderia piptadeniae</name>
    <dbReference type="NCBI Taxonomy" id="1701573"/>
    <lineage>
        <taxon>Bacteria</taxon>
        <taxon>Pseudomonadati</taxon>
        <taxon>Pseudomonadota</taxon>
        <taxon>Betaproteobacteria</taxon>
        <taxon>Burkholderiales</taxon>
        <taxon>Burkholderiaceae</taxon>
        <taxon>Paraburkholderia</taxon>
    </lineage>
</organism>
<dbReference type="PANTHER" id="PTHR30386:SF28">
    <property type="entry name" value="EXPORTED PROTEIN"/>
    <property type="match status" value="1"/>
</dbReference>
<protein>
    <submittedName>
        <fullName evidence="3">Uncharacterized protein</fullName>
    </submittedName>
</protein>
<evidence type="ECO:0000313" key="3">
    <source>
        <dbReference type="EMBL" id="SIT50586.1"/>
    </source>
</evidence>
<dbReference type="AlphaFoldDB" id="A0A1N7STF3"/>
<name>A0A1N7STF3_9BURK</name>
<keyword evidence="2" id="KW-0812">Transmembrane</keyword>